<dbReference type="RefSeq" id="WP_109459500.1">
    <property type="nucleotide sequence ID" value="NZ_QFBC01000007.1"/>
</dbReference>
<dbReference type="Proteomes" id="UP000245252">
    <property type="component" value="Unassembled WGS sequence"/>
</dbReference>
<feature type="compositionally biased region" description="Basic and acidic residues" evidence="2">
    <location>
        <begin position="86"/>
        <end position="104"/>
    </location>
</feature>
<evidence type="ECO:0000313" key="4">
    <source>
        <dbReference type="EMBL" id="PWE55202.1"/>
    </source>
</evidence>
<dbReference type="Pfam" id="PF01479">
    <property type="entry name" value="S4"/>
    <property type="match status" value="1"/>
</dbReference>
<gene>
    <name evidence="4" type="ORF">DEM27_17355</name>
</gene>
<comment type="caution">
    <text evidence="4">The sequence shown here is derived from an EMBL/GenBank/DDBJ whole genome shotgun (WGS) entry which is preliminary data.</text>
</comment>
<dbReference type="PROSITE" id="PS50889">
    <property type="entry name" value="S4"/>
    <property type="match status" value="1"/>
</dbReference>
<name>A0A2U2DPK4_9HYPH</name>
<evidence type="ECO:0000256" key="1">
    <source>
        <dbReference type="PROSITE-ProRule" id="PRU00182"/>
    </source>
</evidence>
<dbReference type="AlphaFoldDB" id="A0A2U2DPK4"/>
<organism evidence="4 5">
    <name type="scientific">Metarhizobium album</name>
    <dbReference type="NCBI Taxonomy" id="2182425"/>
    <lineage>
        <taxon>Bacteria</taxon>
        <taxon>Pseudomonadati</taxon>
        <taxon>Pseudomonadota</taxon>
        <taxon>Alphaproteobacteria</taxon>
        <taxon>Hyphomicrobiales</taxon>
        <taxon>Rhizobiaceae</taxon>
        <taxon>Metarhizobium</taxon>
    </lineage>
</organism>
<keyword evidence="5" id="KW-1185">Reference proteome</keyword>
<feature type="compositionally biased region" description="Basic and acidic residues" evidence="2">
    <location>
        <begin position="124"/>
        <end position="134"/>
    </location>
</feature>
<keyword evidence="1" id="KW-0694">RNA-binding</keyword>
<evidence type="ECO:0000313" key="5">
    <source>
        <dbReference type="Proteomes" id="UP000245252"/>
    </source>
</evidence>
<accession>A0A2U2DPK4</accession>
<dbReference type="SUPFAM" id="SSF55174">
    <property type="entry name" value="Alpha-L RNA-binding motif"/>
    <property type="match status" value="1"/>
</dbReference>
<evidence type="ECO:0000259" key="3">
    <source>
        <dbReference type="SMART" id="SM00363"/>
    </source>
</evidence>
<feature type="region of interest" description="Disordered" evidence="2">
    <location>
        <begin position="86"/>
        <end position="134"/>
    </location>
</feature>
<feature type="domain" description="RNA-binding S4" evidence="3">
    <location>
        <begin position="13"/>
        <end position="76"/>
    </location>
</feature>
<protein>
    <submittedName>
        <fullName evidence="4">RNA-binding protein</fullName>
    </submittedName>
</protein>
<dbReference type="CDD" id="cd00165">
    <property type="entry name" value="S4"/>
    <property type="match status" value="1"/>
</dbReference>
<dbReference type="GO" id="GO:0003723">
    <property type="term" value="F:RNA binding"/>
    <property type="evidence" value="ECO:0007669"/>
    <property type="project" value="UniProtKB-KW"/>
</dbReference>
<sequence>MVDEKQPGSGSRQRIDKWLFFARMAKSRSLAQTQVQSGQVRVNGEKVTQASQQVKPGDLVELSLERRDVVLLVKLPGERRGPYEEARLLYEDRSPPPDETKRLTPFEQAVRAPGAGRPTKKERRSIDRFLSEEE</sequence>
<reference evidence="4 5" key="1">
    <citation type="submission" date="2018-05" db="EMBL/GenBank/DDBJ databases">
        <title>The draft genome of strain NS-104.</title>
        <authorList>
            <person name="Hang P."/>
            <person name="Jiang J."/>
        </authorList>
    </citation>
    <scope>NUCLEOTIDE SEQUENCE [LARGE SCALE GENOMIC DNA]</scope>
    <source>
        <strain evidence="4 5">NS-104</strain>
    </source>
</reference>
<dbReference type="InterPro" id="IPR002942">
    <property type="entry name" value="S4_RNA-bd"/>
</dbReference>
<dbReference type="EMBL" id="QFBC01000007">
    <property type="protein sequence ID" value="PWE55202.1"/>
    <property type="molecule type" value="Genomic_DNA"/>
</dbReference>
<dbReference type="InterPro" id="IPR036986">
    <property type="entry name" value="S4_RNA-bd_sf"/>
</dbReference>
<proteinExistence type="predicted"/>
<dbReference type="SMART" id="SM00363">
    <property type="entry name" value="S4"/>
    <property type="match status" value="1"/>
</dbReference>
<dbReference type="Gene3D" id="3.10.290.10">
    <property type="entry name" value="RNA-binding S4 domain"/>
    <property type="match status" value="1"/>
</dbReference>
<evidence type="ECO:0000256" key="2">
    <source>
        <dbReference type="SAM" id="MobiDB-lite"/>
    </source>
</evidence>
<dbReference type="OrthoDB" id="9797176at2"/>